<evidence type="ECO:0000313" key="2">
    <source>
        <dbReference type="EMBL" id="ABK78040.1"/>
    </source>
</evidence>
<dbReference type="EnsemblBacteria" id="ABK78040">
    <property type="protein sequence ID" value="ABK78040"/>
    <property type="gene ID" value="CENSYa_1418"/>
</dbReference>
<keyword evidence="3" id="KW-1185">Reference proteome</keyword>
<keyword evidence="1" id="KW-0812">Transmembrane</keyword>
<dbReference type="HOGENOM" id="CLU_1060073_0_0_2"/>
<sequence>MCPSAGGAAFYWNAGTCKEGHPRRPDRLDYWDVYRGARILFGVLVVALLIPSFFGTAVAQSDTSQNEQELINELRQIRESLDRIDDGSFRNFVVSMGIVSIAIIATVYTGWQLNKQLRVAKREVRHRVRPIMVQSRTKDERPYRIEQHPTFSELMMKITNAGPLPAVNIKSSIGGGIIKNGEQSVINQKLSQRKNGSLGPGEHIHYVLRLSLEDHKEVYCGNMYHFELNITYESPDEGEEYYYLFRGHFEKSGLIVDVKDMN</sequence>
<name>A0RXH3_CENSY</name>
<dbReference type="EMBL" id="DP000238">
    <property type="protein sequence ID" value="ABK78040.1"/>
    <property type="molecule type" value="Genomic_DNA"/>
</dbReference>
<reference evidence="2 3" key="1">
    <citation type="journal article" date="2006" name="Proc. Natl. Acad. Sci. U.S.A.">
        <title>Genomic analysis of the uncultivated marine crenarchaeote Cenarchaeum symbiosum.</title>
        <authorList>
            <person name="Hallam S.J."/>
            <person name="Konstantinidis K.T."/>
            <person name="Putnam N."/>
            <person name="Schleper C."/>
            <person name="Watanabe Y."/>
            <person name="Sugahara J."/>
            <person name="Preston C."/>
            <person name="de la Torre J."/>
            <person name="Richardson P.M."/>
            <person name="DeLong E.F."/>
        </authorList>
    </citation>
    <scope>NUCLEOTIDE SEQUENCE [LARGE SCALE GENOMIC DNA]</scope>
    <source>
        <strain evidence="3">A</strain>
    </source>
</reference>
<accession>A0RXH3</accession>
<gene>
    <name evidence="2" type="ordered locus">CENSYa_1418</name>
</gene>
<feature type="transmembrane region" description="Helical" evidence="1">
    <location>
        <begin position="39"/>
        <end position="59"/>
    </location>
</feature>
<dbReference type="AlphaFoldDB" id="A0RXH3"/>
<evidence type="ECO:0000256" key="1">
    <source>
        <dbReference type="SAM" id="Phobius"/>
    </source>
</evidence>
<dbReference type="KEGG" id="csy:CENSYa_1418"/>
<dbReference type="Proteomes" id="UP000000758">
    <property type="component" value="Chromosome"/>
</dbReference>
<feature type="transmembrane region" description="Helical" evidence="1">
    <location>
        <begin position="92"/>
        <end position="111"/>
    </location>
</feature>
<keyword evidence="1" id="KW-1133">Transmembrane helix</keyword>
<protein>
    <submittedName>
        <fullName evidence="2">Uncharacterized protein</fullName>
    </submittedName>
</protein>
<keyword evidence="1" id="KW-0472">Membrane</keyword>
<evidence type="ECO:0000313" key="3">
    <source>
        <dbReference type="Proteomes" id="UP000000758"/>
    </source>
</evidence>
<organism evidence="2 3">
    <name type="scientific">Cenarchaeum symbiosum (strain A)</name>
    <dbReference type="NCBI Taxonomy" id="414004"/>
    <lineage>
        <taxon>Archaea</taxon>
        <taxon>Nitrososphaerota</taxon>
        <taxon>Candidatus Cenarchaeales</taxon>
        <taxon>Candidatus Cenarchaeaceae</taxon>
        <taxon>Candidatus Cenarchaeum</taxon>
    </lineage>
</organism>
<proteinExistence type="predicted"/>